<accession>A0A0W8E495</accession>
<dbReference type="AlphaFoldDB" id="A0A0W8E495"/>
<protein>
    <submittedName>
        <fullName evidence="1">Uncharacterized protein</fullName>
    </submittedName>
</protein>
<dbReference type="EMBL" id="LNQE01001888">
    <property type="protein sequence ID" value="KUG03233.1"/>
    <property type="molecule type" value="Genomic_DNA"/>
</dbReference>
<name>A0A0W8E495_9ZZZZ</name>
<organism evidence="1">
    <name type="scientific">hydrocarbon metagenome</name>
    <dbReference type="NCBI Taxonomy" id="938273"/>
    <lineage>
        <taxon>unclassified sequences</taxon>
        <taxon>metagenomes</taxon>
        <taxon>ecological metagenomes</taxon>
    </lineage>
</organism>
<reference evidence="1" key="1">
    <citation type="journal article" date="2015" name="Proc. Natl. Acad. Sci. U.S.A.">
        <title>Networks of energetic and metabolic interactions define dynamics in microbial communities.</title>
        <authorList>
            <person name="Embree M."/>
            <person name="Liu J.K."/>
            <person name="Al-Bassam M.M."/>
            <person name="Zengler K."/>
        </authorList>
    </citation>
    <scope>NUCLEOTIDE SEQUENCE</scope>
</reference>
<evidence type="ECO:0000313" key="1">
    <source>
        <dbReference type="EMBL" id="KUG03233.1"/>
    </source>
</evidence>
<gene>
    <name evidence="1" type="ORF">ASZ90_019332</name>
</gene>
<proteinExistence type="predicted"/>
<comment type="caution">
    <text evidence="1">The sequence shown here is derived from an EMBL/GenBank/DDBJ whole genome shotgun (WGS) entry which is preliminary data.</text>
</comment>
<sequence>MDLTELAYYLLEENQHNAFKGVEQMFETIREVNHHASMNQTSMEEVDYIVGEIKTHLEFLAMQLTETSCIRTQVQ</sequence>